<dbReference type="STRING" id="70415.A0A5S6QDP7"/>
<dbReference type="WBParaSite" id="TMUE_1000005210.1">
    <property type="protein sequence ID" value="TMUE_1000005210.1"/>
    <property type="gene ID" value="WBGene00285198"/>
</dbReference>
<evidence type="ECO:0000313" key="4">
    <source>
        <dbReference type="Proteomes" id="UP000046395"/>
    </source>
</evidence>
<evidence type="ECO:0000256" key="2">
    <source>
        <dbReference type="ARBA" id="ARBA00023125"/>
    </source>
</evidence>
<organism evidence="4 5">
    <name type="scientific">Trichuris muris</name>
    <name type="common">Mouse whipworm</name>
    <dbReference type="NCBI Taxonomy" id="70415"/>
    <lineage>
        <taxon>Eukaryota</taxon>
        <taxon>Metazoa</taxon>
        <taxon>Ecdysozoa</taxon>
        <taxon>Nematoda</taxon>
        <taxon>Enoplea</taxon>
        <taxon>Dorylaimia</taxon>
        <taxon>Trichinellida</taxon>
        <taxon>Trichuridae</taxon>
        <taxon>Trichuris</taxon>
    </lineage>
</organism>
<protein>
    <submittedName>
        <fullName evidence="5">TATA box-binding protein-like 1</fullName>
    </submittedName>
</protein>
<reference evidence="5" key="1">
    <citation type="submission" date="2019-12" db="UniProtKB">
        <authorList>
            <consortium name="WormBaseParasite"/>
        </authorList>
    </citation>
    <scope>IDENTIFICATION</scope>
</reference>
<dbReference type="AlphaFoldDB" id="A0A5S6QDP7"/>
<proteinExistence type="inferred from homology"/>
<dbReference type="PRINTS" id="PR00686">
    <property type="entry name" value="TIFACTORIID"/>
</dbReference>
<dbReference type="GO" id="GO:0003677">
    <property type="term" value="F:DNA binding"/>
    <property type="evidence" value="ECO:0007669"/>
    <property type="project" value="UniProtKB-KW"/>
</dbReference>
<dbReference type="InterPro" id="IPR000814">
    <property type="entry name" value="TBP"/>
</dbReference>
<dbReference type="InterPro" id="IPR012295">
    <property type="entry name" value="TBP_dom_sf"/>
</dbReference>
<dbReference type="Pfam" id="PF00352">
    <property type="entry name" value="TBP"/>
    <property type="match status" value="2"/>
</dbReference>
<keyword evidence="3" id="KW-0804">Transcription</keyword>
<keyword evidence="2" id="KW-0238">DNA-binding</keyword>
<dbReference type="PANTHER" id="PTHR10126">
    <property type="entry name" value="TATA-BOX BINDING PROTEIN"/>
    <property type="match status" value="1"/>
</dbReference>
<keyword evidence="4" id="KW-1185">Reference proteome</keyword>
<name>A0A5S6QDP7_TRIMR</name>
<sequence>MRLQMSLSFYVRRRTQGGRCKRCLGNMQDNKGTNELAAIALIRRAASVKLDSSRQNPTENYSLSTNKGIKTTVVHLIRKLPATKANNRQATMSQPKYYQTQRINGLISRLVPANSTGSGQSDRHIGNVISSTQGKKVAVIPNLKAIQVIQLPQSAVTSLASTSYANGTECPVRAYAVQSLPVVTVPSNRVAPSVSEMPFELPSQRNGQIDLRIRNVVTMFNTCCHLNLHTVAMRTYNVIYEQNRGVVVLQTRHPRCFIKIWSSGKVIVSGNLSEELARRNSRGIARLLQKCIGPQVHFADYRVTNIMATCKLPFAVRIRQLAIDFPKETNYEPELSVGLLWRSDEPKATLRIHATGSITITGAESQNDILKVMESLFPLLVKYKSVGGPVVDAKRAEAFSDRLYLSKESDFIFEDEDFLCPSYDFSC</sequence>
<evidence type="ECO:0000256" key="3">
    <source>
        <dbReference type="ARBA" id="ARBA00023163"/>
    </source>
</evidence>
<dbReference type="SUPFAM" id="SSF55945">
    <property type="entry name" value="TATA-box binding protein-like"/>
    <property type="match status" value="2"/>
</dbReference>
<accession>A0A5S6QDP7</accession>
<evidence type="ECO:0000313" key="5">
    <source>
        <dbReference type="WBParaSite" id="TMUE_1000005210.1"/>
    </source>
</evidence>
<dbReference type="Gene3D" id="3.30.310.10">
    <property type="entry name" value="TATA-Binding Protein"/>
    <property type="match status" value="2"/>
</dbReference>
<dbReference type="GO" id="GO:0006352">
    <property type="term" value="P:DNA-templated transcription initiation"/>
    <property type="evidence" value="ECO:0007669"/>
    <property type="project" value="InterPro"/>
</dbReference>
<evidence type="ECO:0000256" key="1">
    <source>
        <dbReference type="ARBA" id="ARBA00005560"/>
    </source>
</evidence>
<dbReference type="Proteomes" id="UP000046395">
    <property type="component" value="Unassembled WGS sequence"/>
</dbReference>
<comment type="similarity">
    <text evidence="1">Belongs to the TBP family.</text>
</comment>